<dbReference type="Gene3D" id="2.80.10.50">
    <property type="match status" value="1"/>
</dbReference>
<dbReference type="GO" id="GO:0046556">
    <property type="term" value="F:alpha-L-arabinofuranosidase activity"/>
    <property type="evidence" value="ECO:0007669"/>
    <property type="project" value="InterPro"/>
</dbReference>
<dbReference type="GO" id="GO:0046373">
    <property type="term" value="P:L-arabinose metabolic process"/>
    <property type="evidence" value="ECO:0007669"/>
    <property type="project" value="InterPro"/>
</dbReference>
<protein>
    <recommendedName>
        <fullName evidence="5">RNA polymerase sigma factor</fullName>
    </recommendedName>
</protein>
<dbReference type="GO" id="GO:0006352">
    <property type="term" value="P:DNA-templated transcription initiation"/>
    <property type="evidence" value="ECO:0007669"/>
    <property type="project" value="InterPro"/>
</dbReference>
<dbReference type="InterPro" id="IPR013325">
    <property type="entry name" value="RNA_pol_sigma_r2"/>
</dbReference>
<dbReference type="GO" id="GO:0016987">
    <property type="term" value="F:sigma factor activity"/>
    <property type="evidence" value="ECO:0007669"/>
    <property type="project" value="UniProtKB-KW"/>
</dbReference>
<dbReference type="InterPro" id="IPR036195">
    <property type="entry name" value="AbfB_ABD_sf"/>
</dbReference>
<keyword evidence="4 5" id="KW-0804">Transcription</keyword>
<dbReference type="InterPro" id="IPR039425">
    <property type="entry name" value="RNA_pol_sigma-70-like"/>
</dbReference>
<name>A0A4R6JBM2_9ACTN</name>
<accession>A0A4R6JBM2</accession>
<keyword evidence="3 5" id="KW-0238">DNA-binding</keyword>
<evidence type="ECO:0000313" key="9">
    <source>
        <dbReference type="EMBL" id="TDO33163.1"/>
    </source>
</evidence>
<dbReference type="NCBIfam" id="TIGR02937">
    <property type="entry name" value="sigma70-ECF"/>
    <property type="match status" value="1"/>
</dbReference>
<dbReference type="SUPFAM" id="SSF88946">
    <property type="entry name" value="Sigma2 domain of RNA polymerase sigma factors"/>
    <property type="match status" value="1"/>
</dbReference>
<feature type="domain" description="Alpha-L-arabinofuranosidase B arabinose-binding" evidence="8">
    <location>
        <begin position="396"/>
        <end position="489"/>
    </location>
</feature>
<dbReference type="Pfam" id="PF05270">
    <property type="entry name" value="AbfB"/>
    <property type="match status" value="1"/>
</dbReference>
<dbReference type="SUPFAM" id="SSF110221">
    <property type="entry name" value="AbfB domain"/>
    <property type="match status" value="1"/>
</dbReference>
<feature type="domain" description="RNA polymerase sigma-70 region 2" evidence="7">
    <location>
        <begin position="45"/>
        <end position="111"/>
    </location>
</feature>
<evidence type="ECO:0000259" key="7">
    <source>
        <dbReference type="Pfam" id="PF04542"/>
    </source>
</evidence>
<dbReference type="GO" id="GO:0003677">
    <property type="term" value="F:DNA binding"/>
    <property type="evidence" value="ECO:0007669"/>
    <property type="project" value="UniProtKB-KW"/>
</dbReference>
<dbReference type="AlphaFoldDB" id="A0A4R6JBM2"/>
<dbReference type="InterPro" id="IPR014284">
    <property type="entry name" value="RNA_pol_sigma-70_dom"/>
</dbReference>
<feature type="compositionally biased region" description="Low complexity" evidence="6">
    <location>
        <begin position="323"/>
        <end position="363"/>
    </location>
</feature>
<dbReference type="PROSITE" id="PS01063">
    <property type="entry name" value="SIGMA70_ECF"/>
    <property type="match status" value="1"/>
</dbReference>
<dbReference type="EMBL" id="SNWR01000002">
    <property type="protein sequence ID" value="TDO33163.1"/>
    <property type="molecule type" value="Genomic_DNA"/>
</dbReference>
<dbReference type="InterPro" id="IPR000838">
    <property type="entry name" value="RNA_pol_sigma70_ECF_CS"/>
</dbReference>
<keyword evidence="2 5" id="KW-0731">Sigma factor</keyword>
<keyword evidence="10" id="KW-1185">Reference proteome</keyword>
<dbReference type="Gene3D" id="1.10.1740.10">
    <property type="match status" value="1"/>
</dbReference>
<dbReference type="Pfam" id="PF04542">
    <property type="entry name" value="Sigma70_r2"/>
    <property type="match status" value="1"/>
</dbReference>
<dbReference type="InterPro" id="IPR007627">
    <property type="entry name" value="RNA_pol_sigma70_r2"/>
</dbReference>
<evidence type="ECO:0000256" key="5">
    <source>
        <dbReference type="RuleBase" id="RU000716"/>
    </source>
</evidence>
<proteinExistence type="inferred from homology"/>
<evidence type="ECO:0000313" key="10">
    <source>
        <dbReference type="Proteomes" id="UP000294901"/>
    </source>
</evidence>
<keyword evidence="1 5" id="KW-0805">Transcription regulation</keyword>
<organism evidence="9 10">
    <name type="scientific">Paractinoplanes brasiliensis</name>
    <dbReference type="NCBI Taxonomy" id="52695"/>
    <lineage>
        <taxon>Bacteria</taxon>
        <taxon>Bacillati</taxon>
        <taxon>Actinomycetota</taxon>
        <taxon>Actinomycetes</taxon>
        <taxon>Micromonosporales</taxon>
        <taxon>Micromonosporaceae</taxon>
        <taxon>Paractinoplanes</taxon>
    </lineage>
</organism>
<gene>
    <name evidence="9" type="ORF">C8E87_8650</name>
</gene>
<evidence type="ECO:0000256" key="3">
    <source>
        <dbReference type="ARBA" id="ARBA00023125"/>
    </source>
</evidence>
<evidence type="ECO:0000259" key="8">
    <source>
        <dbReference type="Pfam" id="PF05270"/>
    </source>
</evidence>
<evidence type="ECO:0000256" key="1">
    <source>
        <dbReference type="ARBA" id="ARBA00023015"/>
    </source>
</evidence>
<dbReference type="PANTHER" id="PTHR43133:SF51">
    <property type="entry name" value="RNA POLYMERASE SIGMA FACTOR"/>
    <property type="match status" value="1"/>
</dbReference>
<evidence type="ECO:0000256" key="6">
    <source>
        <dbReference type="SAM" id="MobiDB-lite"/>
    </source>
</evidence>
<dbReference type="RefSeq" id="WP_275409183.1">
    <property type="nucleotide sequence ID" value="NZ_BOMD01000125.1"/>
</dbReference>
<evidence type="ECO:0000256" key="4">
    <source>
        <dbReference type="ARBA" id="ARBA00023163"/>
    </source>
</evidence>
<reference evidence="9 10" key="1">
    <citation type="submission" date="2019-03" db="EMBL/GenBank/DDBJ databases">
        <title>Sequencing the genomes of 1000 actinobacteria strains.</title>
        <authorList>
            <person name="Klenk H.-P."/>
        </authorList>
    </citation>
    <scope>NUCLEOTIDE SEQUENCE [LARGE SCALE GENOMIC DNA]</scope>
    <source>
        <strain evidence="9 10">DSM 43805</strain>
    </source>
</reference>
<evidence type="ECO:0000256" key="2">
    <source>
        <dbReference type="ARBA" id="ARBA00023082"/>
    </source>
</evidence>
<dbReference type="Proteomes" id="UP000294901">
    <property type="component" value="Unassembled WGS sequence"/>
</dbReference>
<dbReference type="InterPro" id="IPR007934">
    <property type="entry name" value="AbfB_ABD"/>
</dbReference>
<dbReference type="PANTHER" id="PTHR43133">
    <property type="entry name" value="RNA POLYMERASE ECF-TYPE SIGMA FACTO"/>
    <property type="match status" value="1"/>
</dbReference>
<comment type="caution">
    <text evidence="9">The sequence shown here is derived from an EMBL/GenBank/DDBJ whole genome shotgun (WGS) entry which is preliminary data.</text>
</comment>
<feature type="region of interest" description="Disordered" evidence="6">
    <location>
        <begin position="322"/>
        <end position="363"/>
    </location>
</feature>
<comment type="similarity">
    <text evidence="5">Belongs to the sigma-70 factor family. ECF subfamily.</text>
</comment>
<sequence>MSLHDGEAGTGGARHGDAMTHIAEADLVELVDAARSGDRRAAETLISAHLPLLYRIVGRALEGHADVDDVVQETVLRAYRDLPTLRTPASFRSWLVAIATHQIGTRLRSRQLENDRTASLEDAARIPDPDAEFADLTVTRVGLSEQRRQVVEATRWLDPDDREPAALWWREVAGELTRAEVVAALGLSQAHTRVRLQRMRHQLDLSRSVVAALQADPRCPELDEIAAGWDGNPSPRWRKRFARHVRDCPVCGATRTSFVPLERLLLGASLVPLPVAAFTGGAAAGAGWLGQIVGVKVAAAVLAGATVTGGVYLALPDEPARPPRSIASAAPTPTRAAPTPARSSRSQPPAQAAPAPSPSAVPAGRFVLHPAGSDAVITLDGEQLVEAYGVTGLELTAHPGIVDPECVSLRSTDGKYVRHASFRVVLHTEEDSDLYRQDATFCPEPGREAGTVRLRSRNYPDRLVLMVDGRLRLEPEENTAAYVEASTFRLTPA</sequence>